<dbReference type="EC" id="2.1.1.-" evidence="3"/>
<reference evidence="5" key="1">
    <citation type="submission" date="2019-01" db="EMBL/GenBank/DDBJ databases">
        <authorList>
            <person name="Lista F."/>
            <person name="Anselmo A."/>
        </authorList>
    </citation>
    <scope>NUCLEOTIDE SEQUENCE</scope>
    <source>
        <strain evidence="5">11S</strain>
    </source>
</reference>
<dbReference type="GO" id="GO:0032259">
    <property type="term" value="P:methylation"/>
    <property type="evidence" value="ECO:0007669"/>
    <property type="project" value="UniProtKB-KW"/>
</dbReference>
<dbReference type="EMBL" id="SDCL01000063">
    <property type="protein sequence ID" value="TCX25585.1"/>
    <property type="molecule type" value="Genomic_DNA"/>
</dbReference>
<name>A0A483I0C1_KLEPN</name>
<dbReference type="SUPFAM" id="SSF53335">
    <property type="entry name" value="S-adenosyl-L-methionine-dependent methyltransferases"/>
    <property type="match status" value="1"/>
</dbReference>
<dbReference type="InterPro" id="IPR001091">
    <property type="entry name" value="RM_Methyltransferase"/>
</dbReference>
<dbReference type="Gene3D" id="3.40.50.150">
    <property type="entry name" value="Vaccinia Virus protein VP39"/>
    <property type="match status" value="1"/>
</dbReference>
<organism evidence="5">
    <name type="scientific">Klebsiella pneumoniae</name>
    <dbReference type="NCBI Taxonomy" id="573"/>
    <lineage>
        <taxon>Bacteria</taxon>
        <taxon>Pseudomonadati</taxon>
        <taxon>Pseudomonadota</taxon>
        <taxon>Gammaproteobacteria</taxon>
        <taxon>Enterobacterales</taxon>
        <taxon>Enterobacteriaceae</taxon>
        <taxon>Klebsiella/Raoultella group</taxon>
        <taxon>Klebsiella</taxon>
        <taxon>Klebsiella pneumoniae complex</taxon>
    </lineage>
</organism>
<dbReference type="InterPro" id="IPR002941">
    <property type="entry name" value="DNA_methylase_N4/N6"/>
</dbReference>
<keyword evidence="2 5" id="KW-0808">Transferase</keyword>
<dbReference type="Pfam" id="PF01555">
    <property type="entry name" value="N6_N4_Mtase"/>
    <property type="match status" value="1"/>
</dbReference>
<feature type="domain" description="DNA methylase N-4/N-6" evidence="4">
    <location>
        <begin position="34"/>
        <end position="300"/>
    </location>
</feature>
<sequence length="305" mass="34210">MLNKIQLPDEIKKNTVTNGNSISLIKKLPSQYAHLILSDIPYGIGAEDWDVLHNNSNNAYLGSSPAQKNAGAIFKKRGKPINGWSEADKKIPLEYQQWCEEWATEWFRVLKPGASAIIFAGRRFSHRCICAMEDAGFNLRDIIAWMRVKAPHRAQRLSCVYERRGDTLNAEKWNGWRVGNLQPTFEPILWFSKPYKIGGTIADNAIIHGVGAYNQDAFVARNGKPENVIHAGFERNEGGLHPTQKPVSLMKALIELTTQEGQLVIDPFSGSGSTLVAAKELGRNYIGFEFNPAYVEISKKRLEDK</sequence>
<dbReference type="AlphaFoldDB" id="A0A483I0C1"/>
<comment type="similarity">
    <text evidence="3">Belongs to the N(4)/N(6)-methyltransferase family.</text>
</comment>
<gene>
    <name evidence="5" type="ORF">ETE67_27460</name>
</gene>
<protein>
    <recommendedName>
        <fullName evidence="3">Methyltransferase</fullName>
        <ecNumber evidence="3">2.1.1.-</ecNumber>
    </recommendedName>
</protein>
<dbReference type="PRINTS" id="PR00508">
    <property type="entry name" value="S21N4MTFRASE"/>
</dbReference>
<keyword evidence="1 5" id="KW-0489">Methyltransferase</keyword>
<dbReference type="GO" id="GO:0005737">
    <property type="term" value="C:cytoplasm"/>
    <property type="evidence" value="ECO:0007669"/>
    <property type="project" value="TreeGrafter"/>
</dbReference>
<proteinExistence type="inferred from homology"/>
<dbReference type="GO" id="GO:0003677">
    <property type="term" value="F:DNA binding"/>
    <property type="evidence" value="ECO:0007669"/>
    <property type="project" value="InterPro"/>
</dbReference>
<evidence type="ECO:0000256" key="1">
    <source>
        <dbReference type="ARBA" id="ARBA00022603"/>
    </source>
</evidence>
<evidence type="ECO:0000259" key="4">
    <source>
        <dbReference type="Pfam" id="PF01555"/>
    </source>
</evidence>
<evidence type="ECO:0000256" key="3">
    <source>
        <dbReference type="RuleBase" id="RU362026"/>
    </source>
</evidence>
<dbReference type="InterPro" id="IPR029063">
    <property type="entry name" value="SAM-dependent_MTases_sf"/>
</dbReference>
<evidence type="ECO:0000256" key="2">
    <source>
        <dbReference type="ARBA" id="ARBA00022679"/>
    </source>
</evidence>
<dbReference type="PANTHER" id="PTHR13370">
    <property type="entry name" value="RNA METHYLASE-RELATED"/>
    <property type="match status" value="1"/>
</dbReference>
<dbReference type="PANTHER" id="PTHR13370:SF3">
    <property type="entry name" value="TRNA (GUANINE(10)-N2)-METHYLTRANSFERASE HOMOLOG"/>
    <property type="match status" value="1"/>
</dbReference>
<evidence type="ECO:0000313" key="5">
    <source>
        <dbReference type="EMBL" id="TCX25585.1"/>
    </source>
</evidence>
<dbReference type="GO" id="GO:0008170">
    <property type="term" value="F:N-methyltransferase activity"/>
    <property type="evidence" value="ECO:0007669"/>
    <property type="project" value="InterPro"/>
</dbReference>
<comment type="caution">
    <text evidence="5">The sequence shown here is derived from an EMBL/GenBank/DDBJ whole genome shotgun (WGS) entry which is preliminary data.</text>
</comment>
<accession>A0A483I0C1</accession>